<gene>
    <name evidence="1" type="ORF">LF1_43840</name>
</gene>
<reference evidence="1 2" key="1">
    <citation type="submission" date="2019-08" db="EMBL/GenBank/DDBJ databases">
        <title>Deep-cultivation of Planctomycetes and their phenomic and genomic characterization uncovers novel biology.</title>
        <authorList>
            <person name="Wiegand S."/>
            <person name="Jogler M."/>
            <person name="Boedeker C."/>
            <person name="Pinto D."/>
            <person name="Vollmers J."/>
            <person name="Rivas-Marin E."/>
            <person name="Kohn T."/>
            <person name="Peeters S.H."/>
            <person name="Heuer A."/>
            <person name="Rast P."/>
            <person name="Oberbeckmann S."/>
            <person name="Bunk B."/>
            <person name="Jeske O."/>
            <person name="Meyerdierks A."/>
            <person name="Storesund J.E."/>
            <person name="Kallscheuer N."/>
            <person name="Luecker S."/>
            <person name="Lage O.M."/>
            <person name="Pohl T."/>
            <person name="Merkel B.J."/>
            <person name="Hornburger P."/>
            <person name="Mueller R.-W."/>
            <person name="Bruemmer F."/>
            <person name="Labrenz M."/>
            <person name="Spormann A.M."/>
            <person name="Op Den Camp H."/>
            <person name="Overmann J."/>
            <person name="Amann R."/>
            <person name="Jetten M.S.M."/>
            <person name="Mascher T."/>
            <person name="Medema M.H."/>
            <person name="Devos D.P."/>
            <person name="Kaster A.-K."/>
            <person name="Ovreas L."/>
            <person name="Rohde M."/>
            <person name="Galperin M.Y."/>
            <person name="Jogler C."/>
        </authorList>
    </citation>
    <scope>NUCLEOTIDE SEQUENCE [LARGE SCALE GENOMIC DNA]</scope>
    <source>
        <strain evidence="1 2">LF1</strain>
    </source>
</reference>
<dbReference type="EMBL" id="VRLW01000001">
    <property type="protein sequence ID" value="KAA1261824.1"/>
    <property type="molecule type" value="Genomic_DNA"/>
</dbReference>
<dbReference type="Proteomes" id="UP000322699">
    <property type="component" value="Unassembled WGS sequence"/>
</dbReference>
<keyword evidence="2" id="KW-1185">Reference proteome</keyword>
<accession>A0A5B1CRF1</accession>
<sequence>MYPLHSIDFCPICGGGLCGIRIIGSLPADSNNDDSADSATATASATAADAQNSSLAQPHGLVICDECEAIWLEPDVSTVHQYPDLEKAASPVNGMPIWGDGSRWASMEDIEWLGWTEAVNPELDAELDADSDSEEKLV</sequence>
<proteinExistence type="predicted"/>
<evidence type="ECO:0000313" key="1">
    <source>
        <dbReference type="EMBL" id="KAA1261824.1"/>
    </source>
</evidence>
<protein>
    <submittedName>
        <fullName evidence="1">Uncharacterized protein</fullName>
    </submittedName>
</protein>
<name>A0A5B1CRF1_9BACT</name>
<dbReference type="AlphaFoldDB" id="A0A5B1CRF1"/>
<evidence type="ECO:0000313" key="2">
    <source>
        <dbReference type="Proteomes" id="UP000322699"/>
    </source>
</evidence>
<organism evidence="1 2">
    <name type="scientific">Rubripirellula obstinata</name>
    <dbReference type="NCBI Taxonomy" id="406547"/>
    <lineage>
        <taxon>Bacteria</taxon>
        <taxon>Pseudomonadati</taxon>
        <taxon>Planctomycetota</taxon>
        <taxon>Planctomycetia</taxon>
        <taxon>Pirellulales</taxon>
        <taxon>Pirellulaceae</taxon>
        <taxon>Rubripirellula</taxon>
    </lineage>
</organism>
<comment type="caution">
    <text evidence="1">The sequence shown here is derived from an EMBL/GenBank/DDBJ whole genome shotgun (WGS) entry which is preliminary data.</text>
</comment>